<sequence>MESKIDELRAKAIASLPSSSPNPSPSRRPKSSGSREEGELSPSYEQGASVSTALQENKASIEPDPGPVLIASSKSLKTSMPTSKAEVNQYRTSHLVMTHMQQLQGSVVQNYNQCFKKKKTTFKSESNRNLSWHGKGSNDNLVISFSDDDSESGPEECRQENTLGEKVDMDRAKLSSAPPQLQAEVLQRTLSTRAKQVWKKEYACMPSISTNFKKPGTKDRGPLASLVDKELNIQRNSSIAKGSSSLENESQLSANLANKQLASLRRQIAVRENELRVQRENELRVQRENELRVQRENELRVQRENELRVQQKSTFQSKEMVSGLYSNQRQAYFMKRDAQVAGITVLTSANTIGLPPKEQALKRAKHDENAHNKLSSGDQVQGQVLFGTSSDDMGHHGNNRGTKDASLLSHSVPVPVSSEAPANTRKGNESLGPTQEAASFMDGNLGMPLQLQSKIKFSSGISCSLGESHDGNLQGDSNTLTNRPPVDQMILSFESLPDNRHLDISRKSNASPMFLEDATYKDELERGQHTIPTVDVGMPLSTSTNALEKYSVSVPMSNLVNDETTISREGNANLQTLIKLEELHDKELEEAQELRRRCEVEERCALIAYREAQRALIAANEKCTILYRKRDLFSCQARALMMEASSSMWPSSWQNSRGTRMDLSKTAPNASCDLLQHVEHEMPVNCQAMCELGYESSIQCPDVALVDLSSNPVNVFNYGSEPCHEPNRDSSEPKDGIGIIDENASANSTEENLLCDNSIPRSGLPCDIADGNNAKKLMSKPSNENVRDFELEASLRSQLVAKLGKKSSLCKSSDGSKTSIFDKEAISTDAHKKPCTPSILQSLEGEKNQIPSFQGIEKPQSCFDDSSSQAFALPHENNNSSSEDFVRNDYTVDEPHKISNPGNSDSISKESCWQVGIPVLSLPSLGLHIVSRHAKFFLSEIDHEFPKKDSVSNSPLVVVVECMPGREDNSSRVFGDRYGGNIEKDSQSSILSIDSFWPFCMFELRGRCNDEECPWQHFKNLKPTKDSVALGSDSQVGHPLTLGRTAASFGSHYGVDRNLLPIPTYQIGLYIMKASSHLSQSILARYSWQFWRRGFSTCSILPFSFQRVLPPDAVCLQSDDDHSADDHKSNRPAFHFQSPDGILIQAMKGLTDSEQSLELALDLLNGTFNRPDQKQALSLLSRSIEAYPSSVNLWVIYLHIYYCGEMCQRNDDLFPYAVEHNKHSYELWLMYINSRKQPSDRLNAYVSALNAFSNKVDANGKARKYISACILDIFLQMVDFLQMSDNVDWAIYRIYQLVRPNSNSNDKLLSNMYSQLILSDRCMFWFCCVYLTIYKRLPEAIVLQLEFEKELPFEYEWPCAQVGNYEKDQALDIMRFAIDKLTLDCEDNNEKDPVDQRPLHFLVICHLRCVAALEGLHCLADLLVKYMRMYPTCIELILLSARLQARCREHVVLRGFEETLSDWPKEISGIQCVWNQYFEFILKEGGIELVQKVIDRWYHNFSCVKQDTETGNTVEMKNDSVKLPSHAYLSTSKDDIFSVLNLSLYKLLHKDHLQASAAISKALKLATLEDFKHCVREHAAFMMISKSKDVQDVPGVLLGLIKSYLSDCRFSIVQQPLSRRYYQNIKKPRIRQLVNKILGPTSMDYSLLNSVLEACYGPSLLPEHFDKPKDLVDFVEPLMEVAPSNYLLALSVYKLTGKTFNLTSVVYDAVMFWATTLLVNSILQAIPAAPEQIWFEAAHALKDFECGSITRWFHQLAVSVYPFSVRLWQSYLDISKKTGNANLTVKMAKERGIEL</sequence>
<gene>
    <name evidence="1" type="ORF">IHE45_18G105600</name>
</gene>
<dbReference type="EMBL" id="CM037028">
    <property type="protein sequence ID" value="KAH7656904.1"/>
    <property type="molecule type" value="Genomic_DNA"/>
</dbReference>
<reference evidence="2" key="1">
    <citation type="journal article" date="2022" name="Nat. Commun.">
        <title>Chromosome evolution and the genetic basis of agronomically important traits in greater yam.</title>
        <authorList>
            <person name="Bredeson J.V."/>
            <person name="Lyons J.B."/>
            <person name="Oniyinde I.O."/>
            <person name="Okereke N.R."/>
            <person name="Kolade O."/>
            <person name="Nnabue I."/>
            <person name="Nwadili C.O."/>
            <person name="Hribova E."/>
            <person name="Parker M."/>
            <person name="Nwogha J."/>
            <person name="Shu S."/>
            <person name="Carlson J."/>
            <person name="Kariba R."/>
            <person name="Muthemba S."/>
            <person name="Knop K."/>
            <person name="Barton G.J."/>
            <person name="Sherwood A.V."/>
            <person name="Lopez-Montes A."/>
            <person name="Asiedu R."/>
            <person name="Jamnadass R."/>
            <person name="Muchugi A."/>
            <person name="Goodstein D."/>
            <person name="Egesi C.N."/>
            <person name="Featherston J."/>
            <person name="Asfaw A."/>
            <person name="Simpson G.G."/>
            <person name="Dolezel J."/>
            <person name="Hendre P.S."/>
            <person name="Van Deynze A."/>
            <person name="Kumar P.L."/>
            <person name="Obidiegwu J.E."/>
            <person name="Bhattacharjee R."/>
            <person name="Rokhsar D.S."/>
        </authorList>
    </citation>
    <scope>NUCLEOTIDE SEQUENCE [LARGE SCALE GENOMIC DNA]</scope>
    <source>
        <strain evidence="2">cv. TDa95/00328</strain>
    </source>
</reference>
<evidence type="ECO:0000313" key="2">
    <source>
        <dbReference type="Proteomes" id="UP000827976"/>
    </source>
</evidence>
<dbReference type="Proteomes" id="UP000827976">
    <property type="component" value="Chromosome 18"/>
</dbReference>
<comment type="caution">
    <text evidence="1">The sequence shown here is derived from an EMBL/GenBank/DDBJ whole genome shotgun (WGS) entry which is preliminary data.</text>
</comment>
<keyword evidence="2" id="KW-1185">Reference proteome</keyword>
<name>A0ACB7U996_DIOAL</name>
<organism evidence="1 2">
    <name type="scientific">Dioscorea alata</name>
    <name type="common">Purple yam</name>
    <dbReference type="NCBI Taxonomy" id="55571"/>
    <lineage>
        <taxon>Eukaryota</taxon>
        <taxon>Viridiplantae</taxon>
        <taxon>Streptophyta</taxon>
        <taxon>Embryophyta</taxon>
        <taxon>Tracheophyta</taxon>
        <taxon>Spermatophyta</taxon>
        <taxon>Magnoliopsida</taxon>
        <taxon>Liliopsida</taxon>
        <taxon>Dioscoreales</taxon>
        <taxon>Dioscoreaceae</taxon>
        <taxon>Dioscorea</taxon>
    </lineage>
</organism>
<protein>
    <submittedName>
        <fullName evidence="1">TPR-like protein</fullName>
    </submittedName>
</protein>
<proteinExistence type="predicted"/>
<accession>A0ACB7U996</accession>
<evidence type="ECO:0000313" key="1">
    <source>
        <dbReference type="EMBL" id="KAH7656904.1"/>
    </source>
</evidence>